<evidence type="ECO:0000256" key="1">
    <source>
        <dbReference type="RuleBase" id="RU003860"/>
    </source>
</evidence>
<dbReference type="PATRIC" id="fig|28229.4.peg.459"/>
<dbReference type="InterPro" id="IPR036065">
    <property type="entry name" value="BolA-like_sf"/>
</dbReference>
<name>A0A099KX97_COLPS</name>
<proteinExistence type="inferred from homology"/>
<comment type="caution">
    <text evidence="2">The sequence shown here is derived from an EMBL/GenBank/DDBJ whole genome shotgun (WGS) entry which is preliminary data.</text>
</comment>
<dbReference type="InterPro" id="IPR002634">
    <property type="entry name" value="BolA"/>
</dbReference>
<reference evidence="2 3" key="1">
    <citation type="submission" date="2014-08" db="EMBL/GenBank/DDBJ databases">
        <title>Genomic and Phenotypic Diversity of Colwellia psychrerythraea strains from Disparate Marine Basins.</title>
        <authorList>
            <person name="Techtmann S.M."/>
            <person name="Stelling S.C."/>
            <person name="Utturkar S.M."/>
            <person name="Alshibli N."/>
            <person name="Harris A."/>
            <person name="Brown S.D."/>
            <person name="Hazen T.C."/>
        </authorList>
    </citation>
    <scope>NUCLEOTIDE SEQUENCE [LARGE SCALE GENOMIC DNA]</scope>
    <source>
        <strain evidence="2 3">ND2E</strain>
    </source>
</reference>
<dbReference type="AlphaFoldDB" id="A0A099KX97"/>
<comment type="similarity">
    <text evidence="1">Belongs to the BolA/IbaG family.</text>
</comment>
<dbReference type="Pfam" id="PF01722">
    <property type="entry name" value="BolA"/>
    <property type="match status" value="1"/>
</dbReference>
<dbReference type="PIRSF" id="PIRSF003113">
    <property type="entry name" value="BolA"/>
    <property type="match status" value="1"/>
</dbReference>
<evidence type="ECO:0000313" key="2">
    <source>
        <dbReference type="EMBL" id="KGJ94268.1"/>
    </source>
</evidence>
<accession>A0A099KX97</accession>
<sequence>MEVGEIEELVKKLINDALELDEVYVVFDGSQCRINAVSDMFDELSRVKRQQAVLKPLSDIIKDGTIHAVTVKTFNKAQWQRDKLFNS</sequence>
<gene>
    <name evidence="2" type="ORF">ND2E_1457</name>
</gene>
<dbReference type="RefSeq" id="WP_033092260.1">
    <property type="nucleotide sequence ID" value="NZ_JQED01000005.1"/>
</dbReference>
<protein>
    <submittedName>
        <fullName evidence="2">BolA family protein</fullName>
    </submittedName>
</protein>
<organism evidence="2 3">
    <name type="scientific">Colwellia psychrerythraea</name>
    <name type="common">Vibrio psychroerythus</name>
    <dbReference type="NCBI Taxonomy" id="28229"/>
    <lineage>
        <taxon>Bacteria</taxon>
        <taxon>Pseudomonadati</taxon>
        <taxon>Pseudomonadota</taxon>
        <taxon>Gammaproteobacteria</taxon>
        <taxon>Alteromonadales</taxon>
        <taxon>Colwelliaceae</taxon>
        <taxon>Colwellia</taxon>
    </lineage>
</organism>
<dbReference type="EMBL" id="JQED01000005">
    <property type="protein sequence ID" value="KGJ94268.1"/>
    <property type="molecule type" value="Genomic_DNA"/>
</dbReference>
<evidence type="ECO:0000313" key="3">
    <source>
        <dbReference type="Proteomes" id="UP000029843"/>
    </source>
</evidence>
<dbReference type="SUPFAM" id="SSF82657">
    <property type="entry name" value="BolA-like"/>
    <property type="match status" value="1"/>
</dbReference>
<dbReference type="Gene3D" id="3.30.300.90">
    <property type="entry name" value="BolA-like"/>
    <property type="match status" value="1"/>
</dbReference>
<dbReference type="OrthoDB" id="9812890at2"/>
<dbReference type="Proteomes" id="UP000029843">
    <property type="component" value="Unassembled WGS sequence"/>
</dbReference>